<organism evidence="1">
    <name type="scientific">bioreactor metagenome</name>
    <dbReference type="NCBI Taxonomy" id="1076179"/>
    <lineage>
        <taxon>unclassified sequences</taxon>
        <taxon>metagenomes</taxon>
        <taxon>ecological metagenomes</taxon>
    </lineage>
</organism>
<accession>A0A644WHJ2</accession>
<proteinExistence type="predicted"/>
<dbReference type="AlphaFoldDB" id="A0A644WHJ2"/>
<comment type="caution">
    <text evidence="1">The sequence shown here is derived from an EMBL/GenBank/DDBJ whole genome shotgun (WGS) entry which is preliminary data.</text>
</comment>
<name>A0A644WHJ2_9ZZZZ</name>
<reference evidence="1" key="1">
    <citation type="submission" date="2019-08" db="EMBL/GenBank/DDBJ databases">
        <authorList>
            <person name="Kucharzyk K."/>
            <person name="Murdoch R.W."/>
            <person name="Higgins S."/>
            <person name="Loffler F."/>
        </authorList>
    </citation>
    <scope>NUCLEOTIDE SEQUENCE</scope>
</reference>
<gene>
    <name evidence="1" type="ORF">SDC9_49328</name>
</gene>
<dbReference type="EMBL" id="VSSQ01000921">
    <property type="protein sequence ID" value="MPM03069.1"/>
    <property type="molecule type" value="Genomic_DNA"/>
</dbReference>
<dbReference type="PROSITE" id="PS51257">
    <property type="entry name" value="PROKAR_LIPOPROTEIN"/>
    <property type="match status" value="1"/>
</dbReference>
<sequence>MKRILTVCFLVVLVFLVVGCEESVSYEQEPNDIREQATVLLRKIGNGAISSDSDEDYWVVTVPDDGETHSFRIKNLTGNLQLMLHAYDTENSMIDASAAYETSMHENPLRSDNPDLWSEEIHITVRDRLVLYLLVQVQADGGSSGSYTIEHEIID</sequence>
<dbReference type="SUPFAM" id="SSF89260">
    <property type="entry name" value="Collagen-binding domain"/>
    <property type="match status" value="1"/>
</dbReference>
<protein>
    <submittedName>
        <fullName evidence="1">Uncharacterized protein</fullName>
    </submittedName>
</protein>
<dbReference type="Gene3D" id="2.60.120.380">
    <property type="match status" value="1"/>
</dbReference>
<evidence type="ECO:0000313" key="1">
    <source>
        <dbReference type="EMBL" id="MPM03069.1"/>
    </source>
</evidence>